<organism evidence="1 2">
    <name type="scientific">Segatella bryantii</name>
    <name type="common">Prevotella bryantii</name>
    <dbReference type="NCBI Taxonomy" id="77095"/>
    <lineage>
        <taxon>Bacteria</taxon>
        <taxon>Pseudomonadati</taxon>
        <taxon>Bacteroidota</taxon>
        <taxon>Bacteroidia</taxon>
        <taxon>Bacteroidales</taxon>
        <taxon>Prevotellaceae</taxon>
        <taxon>Segatella</taxon>
    </lineage>
</organism>
<sequence length="95" mass="10844">MITRVKNVNGSSRFANPVGYDSWLDYWEDKSGKTAKRCSETDCHLLGRSNLVGAHVQKVNSYDNNWYIVPLCRGCNNRTDEFYVEETLVPVPSNL</sequence>
<comment type="caution">
    <text evidence="1">The sequence shown here is derived from an EMBL/GenBank/DDBJ whole genome shotgun (WGS) entry which is preliminary data.</text>
</comment>
<dbReference type="RefSeq" id="WP_094447965.1">
    <property type="nucleotide sequence ID" value="NZ_CP091802.1"/>
</dbReference>
<protein>
    <recommendedName>
        <fullName evidence="3">HNH endonuclease</fullName>
    </recommendedName>
</protein>
<gene>
    <name evidence="1" type="ORF">CIK91_00950</name>
</gene>
<keyword evidence="2" id="KW-1185">Reference proteome</keyword>
<name>A0ABX4EKS6_SEGBR</name>
<proteinExistence type="predicted"/>
<reference evidence="1 2" key="1">
    <citation type="submission" date="2017-08" db="EMBL/GenBank/DDBJ databases">
        <title>Comparative genomics of non-oral Prevotella species.</title>
        <authorList>
            <person name="Accetto T."/>
            <person name="Nograsek B."/>
            <person name="Avgustin G."/>
        </authorList>
    </citation>
    <scope>NUCLEOTIDE SEQUENCE [LARGE SCALE GENOMIC DNA]</scope>
    <source>
        <strain evidence="1 2">TC1-1</strain>
    </source>
</reference>
<evidence type="ECO:0000313" key="1">
    <source>
        <dbReference type="EMBL" id="OYP57152.1"/>
    </source>
</evidence>
<accession>A0ABX4EKS6</accession>
<dbReference type="Proteomes" id="UP000216189">
    <property type="component" value="Unassembled WGS sequence"/>
</dbReference>
<evidence type="ECO:0000313" key="2">
    <source>
        <dbReference type="Proteomes" id="UP000216189"/>
    </source>
</evidence>
<evidence type="ECO:0008006" key="3">
    <source>
        <dbReference type="Google" id="ProtNLM"/>
    </source>
</evidence>
<dbReference type="EMBL" id="NPJF01000009">
    <property type="protein sequence ID" value="OYP57152.1"/>
    <property type="molecule type" value="Genomic_DNA"/>
</dbReference>